<dbReference type="EMBL" id="FQUP01000001">
    <property type="protein sequence ID" value="SHF04902.1"/>
    <property type="molecule type" value="Genomic_DNA"/>
</dbReference>
<dbReference type="Pfam" id="PF05119">
    <property type="entry name" value="Terminase_4"/>
    <property type="match status" value="1"/>
</dbReference>
<name>A0A1M4YHC6_9HYPH</name>
<keyword evidence="3" id="KW-1185">Reference proteome</keyword>
<evidence type="ECO:0000256" key="1">
    <source>
        <dbReference type="SAM" id="MobiDB-lite"/>
    </source>
</evidence>
<sequence length="148" mass="16335">MMSIAVVDGGAGMPSQPDWESLYSDELDVAAAREEWGVVTRELQSVAGLTVANGHAIQRLVEFRVQYRRASQHVAEHGAILAAKRAGSKAKVGQWNPYWSVMRQCDESIRVLEAELGLAPTRRGKIAKAERKQRAPRAADEFLKHRAG</sequence>
<dbReference type="AlphaFoldDB" id="A0A1M4YHC6"/>
<accession>A0A1M4YHC6</accession>
<feature type="compositionally biased region" description="Basic and acidic residues" evidence="1">
    <location>
        <begin position="127"/>
        <end position="148"/>
    </location>
</feature>
<evidence type="ECO:0000313" key="2">
    <source>
        <dbReference type="EMBL" id="SHF04902.1"/>
    </source>
</evidence>
<gene>
    <name evidence="2" type="ORF">SAMN02745157_1516</name>
</gene>
<reference evidence="2 3" key="1">
    <citation type="submission" date="2016-11" db="EMBL/GenBank/DDBJ databases">
        <authorList>
            <person name="Jaros S."/>
            <person name="Januszkiewicz K."/>
            <person name="Wedrychowicz H."/>
        </authorList>
    </citation>
    <scope>NUCLEOTIDE SEQUENCE [LARGE SCALE GENOMIC DNA]</scope>
    <source>
        <strain evidence="2 3">DSM 19436</strain>
    </source>
</reference>
<dbReference type="InterPro" id="IPR006448">
    <property type="entry name" value="Phage_term_ssu_P27"/>
</dbReference>
<protein>
    <submittedName>
        <fullName evidence="2">Phage terminase, small subunit, putative, P27 family</fullName>
    </submittedName>
</protein>
<dbReference type="STRING" id="1122133.SAMN02745157_1516"/>
<evidence type="ECO:0000313" key="3">
    <source>
        <dbReference type="Proteomes" id="UP000184485"/>
    </source>
</evidence>
<organism evidence="2 3">
    <name type="scientific">Kaistia soli DSM 19436</name>
    <dbReference type="NCBI Taxonomy" id="1122133"/>
    <lineage>
        <taxon>Bacteria</taxon>
        <taxon>Pseudomonadati</taxon>
        <taxon>Pseudomonadota</taxon>
        <taxon>Alphaproteobacteria</taxon>
        <taxon>Hyphomicrobiales</taxon>
        <taxon>Kaistiaceae</taxon>
        <taxon>Kaistia</taxon>
    </lineage>
</organism>
<proteinExistence type="predicted"/>
<feature type="region of interest" description="Disordered" evidence="1">
    <location>
        <begin position="125"/>
        <end position="148"/>
    </location>
</feature>
<dbReference type="Proteomes" id="UP000184485">
    <property type="component" value="Unassembled WGS sequence"/>
</dbReference>